<feature type="transmembrane region" description="Helical" evidence="8">
    <location>
        <begin position="351"/>
        <end position="375"/>
    </location>
</feature>
<reference evidence="11" key="1">
    <citation type="submission" date="2025-08" db="UniProtKB">
        <authorList>
            <consortium name="Ensembl"/>
        </authorList>
    </citation>
    <scope>IDENTIFICATION</scope>
</reference>
<dbReference type="Ensembl" id="ENSNMLT00000017466.1">
    <property type="protein sequence ID" value="ENSNMLP00000015542.1"/>
    <property type="gene ID" value="ENSNMLG00000010294.1"/>
</dbReference>
<keyword evidence="4 8" id="KW-1133">Transmembrane helix</keyword>
<proteinExistence type="inferred from homology"/>
<feature type="transmembrane region" description="Helical" evidence="8">
    <location>
        <begin position="304"/>
        <end position="331"/>
    </location>
</feature>
<feature type="transmembrane region" description="Helical" evidence="8">
    <location>
        <begin position="231"/>
        <end position="248"/>
    </location>
</feature>
<evidence type="ECO:0008006" key="13">
    <source>
        <dbReference type="Google" id="ProtNLM"/>
    </source>
</evidence>
<dbReference type="PROSITE" id="PS50261">
    <property type="entry name" value="G_PROTEIN_RECEP_F2_4"/>
    <property type="match status" value="1"/>
</dbReference>
<evidence type="ECO:0000256" key="7">
    <source>
        <dbReference type="ARBA" id="ARBA00023180"/>
    </source>
</evidence>
<dbReference type="Gene3D" id="1.20.1070.10">
    <property type="entry name" value="Rhodopsin 7-helix transmembrane proteins"/>
    <property type="match status" value="1"/>
</dbReference>
<dbReference type="FunFam" id="1.20.1070.10:FF:000058">
    <property type="entry name" value="Adhesion G protein-coupled receptor F5"/>
    <property type="match status" value="1"/>
</dbReference>
<feature type="transmembrane region" description="Helical" evidence="8">
    <location>
        <begin position="396"/>
        <end position="414"/>
    </location>
</feature>
<dbReference type="GO" id="GO:0007166">
    <property type="term" value="P:cell surface receptor signaling pathway"/>
    <property type="evidence" value="ECO:0007669"/>
    <property type="project" value="InterPro"/>
</dbReference>
<evidence type="ECO:0000256" key="6">
    <source>
        <dbReference type="ARBA" id="ARBA00023157"/>
    </source>
</evidence>
<protein>
    <recommendedName>
        <fullName evidence="13">Adhesion G protein-coupled receptor F7</fullName>
    </recommendedName>
</protein>
<dbReference type="GO" id="GO:0004930">
    <property type="term" value="F:G protein-coupled receptor activity"/>
    <property type="evidence" value="ECO:0007669"/>
    <property type="project" value="InterPro"/>
</dbReference>
<accession>A0A8C6WL85</accession>
<keyword evidence="7" id="KW-0325">Glycoprotein</keyword>
<dbReference type="PRINTS" id="PR00249">
    <property type="entry name" value="GPCRSECRETIN"/>
</dbReference>
<evidence type="ECO:0000256" key="4">
    <source>
        <dbReference type="ARBA" id="ARBA00022989"/>
    </source>
</evidence>
<dbReference type="Pfam" id="PF00002">
    <property type="entry name" value="7tm_2"/>
    <property type="match status" value="1"/>
</dbReference>
<comment type="subcellular location">
    <subcellularLocation>
        <location evidence="1">Membrane</location>
        <topology evidence="1">Multi-pass membrane protein</topology>
    </subcellularLocation>
</comment>
<evidence type="ECO:0000256" key="1">
    <source>
        <dbReference type="ARBA" id="ARBA00004141"/>
    </source>
</evidence>
<keyword evidence="12" id="KW-1185">Reference proteome</keyword>
<dbReference type="Proteomes" id="UP000694523">
    <property type="component" value="Unplaced"/>
</dbReference>
<evidence type="ECO:0000256" key="5">
    <source>
        <dbReference type="ARBA" id="ARBA00023136"/>
    </source>
</evidence>
<dbReference type="Pfam" id="PF01825">
    <property type="entry name" value="GPS"/>
    <property type="match status" value="1"/>
</dbReference>
<dbReference type="InterPro" id="IPR000832">
    <property type="entry name" value="GPCR_2_secretin-like"/>
</dbReference>
<dbReference type="InterPro" id="IPR057244">
    <property type="entry name" value="GAIN_B"/>
</dbReference>
<dbReference type="InterPro" id="IPR017981">
    <property type="entry name" value="GPCR_2-like_7TM"/>
</dbReference>
<evidence type="ECO:0000259" key="10">
    <source>
        <dbReference type="PROSITE" id="PS50261"/>
    </source>
</evidence>
<feature type="domain" description="GAIN-B" evidence="9">
    <location>
        <begin position="13"/>
        <end position="179"/>
    </location>
</feature>
<feature type="domain" description="G-protein coupled receptors family 2 profile 2" evidence="10">
    <location>
        <begin position="185"/>
        <end position="437"/>
    </location>
</feature>
<evidence type="ECO:0000256" key="3">
    <source>
        <dbReference type="ARBA" id="ARBA00022692"/>
    </source>
</evidence>
<evidence type="ECO:0000259" key="9">
    <source>
        <dbReference type="PROSITE" id="PS50221"/>
    </source>
</evidence>
<dbReference type="PANTHER" id="PTHR45813">
    <property type="entry name" value="IG-LIKE DOMAIN-CONTAINING PROTEIN"/>
    <property type="match status" value="1"/>
</dbReference>
<keyword evidence="6" id="KW-1015">Disulfide bond</keyword>
<evidence type="ECO:0000256" key="8">
    <source>
        <dbReference type="SAM" id="Phobius"/>
    </source>
</evidence>
<dbReference type="InterPro" id="IPR046338">
    <property type="entry name" value="GAIN_dom_sf"/>
</dbReference>
<keyword evidence="5 8" id="KW-0472">Membrane</keyword>
<comment type="similarity">
    <text evidence="2">Belongs to the G-protein coupled receptor 2 family. Adhesion G-protein coupled receptor (ADGR) subfamily.</text>
</comment>
<evidence type="ECO:0000313" key="11">
    <source>
        <dbReference type="Ensembl" id="ENSNMLP00000015542.1"/>
    </source>
</evidence>
<keyword evidence="3 8" id="KW-0812">Transmembrane</keyword>
<dbReference type="GO" id="GO:0016020">
    <property type="term" value="C:membrane"/>
    <property type="evidence" value="ECO:0007669"/>
    <property type="project" value="UniProtKB-SubCell"/>
</dbReference>
<evidence type="ECO:0000256" key="2">
    <source>
        <dbReference type="ARBA" id="ARBA00007343"/>
    </source>
</evidence>
<dbReference type="SMART" id="SM00303">
    <property type="entry name" value="GPS"/>
    <property type="match status" value="1"/>
</dbReference>
<dbReference type="PANTHER" id="PTHR45813:SF4">
    <property type="entry name" value="ADHESION G PROTEIN-COUPLED RECEPTOR F5"/>
    <property type="match status" value="1"/>
</dbReference>
<dbReference type="AlphaFoldDB" id="A0A8C6WL85"/>
<dbReference type="InterPro" id="IPR051587">
    <property type="entry name" value="Adhesion_GPCR"/>
</dbReference>
<sequence>QATNHFLSKEPQGEFSIITPRIMLNRTTFSNSFSADLNSSITVKILNTQLSNVFITTIAFSSLNNILPPRDASFNVSSLTTNSTDNSIDNPVFNNVINAGVVLINVNQEINNVTLAYEKRNSSLSLDPQCVFWNFDLLDGLGAWDTEGCTFVSDINDTVTCNCNHLTSFSILMSTEIPKDIKHALDIITYIGVGISLGSLVICLIIEGYVWKKVTRNSTALMRHVSTVNTALSLLIANICFIIAAFVAKNPLENPGVNYEVPVGPCSAATFFMHFFYLALFFWMLVSGMLLFHRTVFVFSPMSTSSMLAIGFCVGYGAPLIIAVVTVAATASGNGYIRRDEACWLSGDEKMALLALVIPALTIVFINFIILFVVLHKTLRSGGIGETSDDKHTLKVIVRCVLILTPLFGLTWSLGVGTMVAPTNEGIHIAFAFFNSLQVRSLFGKSTSSSELSFFILRFKMCLI</sequence>
<dbReference type="InterPro" id="IPR000203">
    <property type="entry name" value="GPS"/>
</dbReference>
<name>A0A8C6WL85_9GOBI</name>
<feature type="transmembrane region" description="Helical" evidence="8">
    <location>
        <begin position="187"/>
        <end position="210"/>
    </location>
</feature>
<dbReference type="PROSITE" id="PS50221">
    <property type="entry name" value="GAIN_B"/>
    <property type="match status" value="1"/>
</dbReference>
<dbReference type="GO" id="GO:0007189">
    <property type="term" value="P:adenylate cyclase-activating G protein-coupled receptor signaling pathway"/>
    <property type="evidence" value="ECO:0007669"/>
    <property type="project" value="TreeGrafter"/>
</dbReference>
<organism evidence="11 12">
    <name type="scientific">Neogobius melanostomus</name>
    <name type="common">round goby</name>
    <dbReference type="NCBI Taxonomy" id="47308"/>
    <lineage>
        <taxon>Eukaryota</taxon>
        <taxon>Metazoa</taxon>
        <taxon>Chordata</taxon>
        <taxon>Craniata</taxon>
        <taxon>Vertebrata</taxon>
        <taxon>Euteleostomi</taxon>
        <taxon>Actinopterygii</taxon>
        <taxon>Neopterygii</taxon>
        <taxon>Teleostei</taxon>
        <taxon>Neoteleostei</taxon>
        <taxon>Acanthomorphata</taxon>
        <taxon>Gobiaria</taxon>
        <taxon>Gobiiformes</taxon>
        <taxon>Gobioidei</taxon>
        <taxon>Gobiidae</taxon>
        <taxon>Benthophilinae</taxon>
        <taxon>Neogobiini</taxon>
        <taxon>Neogobius</taxon>
    </lineage>
</organism>
<evidence type="ECO:0000313" key="12">
    <source>
        <dbReference type="Proteomes" id="UP000694523"/>
    </source>
</evidence>
<dbReference type="Gene3D" id="2.60.220.50">
    <property type="match status" value="1"/>
</dbReference>
<feature type="transmembrane region" description="Helical" evidence="8">
    <location>
        <begin position="268"/>
        <end position="292"/>
    </location>
</feature>
<reference evidence="11" key="2">
    <citation type="submission" date="2025-09" db="UniProtKB">
        <authorList>
            <consortium name="Ensembl"/>
        </authorList>
    </citation>
    <scope>IDENTIFICATION</scope>
</reference>